<evidence type="ECO:0000256" key="1">
    <source>
        <dbReference type="SAM" id="Phobius"/>
    </source>
</evidence>
<evidence type="ECO:0000313" key="2">
    <source>
        <dbReference type="EMBL" id="MDQ2095425.1"/>
    </source>
</evidence>
<gene>
    <name evidence="2" type="ORF">NOI20_15000</name>
</gene>
<keyword evidence="1" id="KW-0812">Transmembrane</keyword>
<organism evidence="2 3">
    <name type="scientific">Rhodalgimonas zhirmunskyi</name>
    <dbReference type="NCBI Taxonomy" id="2964767"/>
    <lineage>
        <taxon>Bacteria</taxon>
        <taxon>Pseudomonadati</taxon>
        <taxon>Pseudomonadota</taxon>
        <taxon>Alphaproteobacteria</taxon>
        <taxon>Rhodobacterales</taxon>
        <taxon>Roseobacteraceae</taxon>
        <taxon>Rhodalgimonas</taxon>
    </lineage>
</organism>
<dbReference type="AlphaFoldDB" id="A0AAJ1U883"/>
<evidence type="ECO:0008006" key="4">
    <source>
        <dbReference type="Google" id="ProtNLM"/>
    </source>
</evidence>
<sequence>MSAPHSAPAPYRFENRGRSRCAGAVLIVVYTGLLLLVWQIDMALWIAAALAAFTLPALYEFTTDPRSGLTLDDTGLSWHSATQDGTLPLAALKSVRFDTRLDLSRRVTLLLTDGRKVRLPHAATPPAQSFEQALIARGIATERHHFMPFS</sequence>
<evidence type="ECO:0000313" key="3">
    <source>
        <dbReference type="Proteomes" id="UP001227162"/>
    </source>
</evidence>
<protein>
    <recommendedName>
        <fullName evidence="4">PH domain-containing protein</fullName>
    </recommendedName>
</protein>
<accession>A0AAJ1U883</accession>
<name>A0AAJ1U883_9RHOB</name>
<dbReference type="EMBL" id="JANFFA010000004">
    <property type="protein sequence ID" value="MDQ2095425.1"/>
    <property type="molecule type" value="Genomic_DNA"/>
</dbReference>
<keyword evidence="1" id="KW-1133">Transmembrane helix</keyword>
<keyword evidence="3" id="KW-1185">Reference proteome</keyword>
<proteinExistence type="predicted"/>
<dbReference type="Proteomes" id="UP001227162">
    <property type="component" value="Unassembled WGS sequence"/>
</dbReference>
<feature type="transmembrane region" description="Helical" evidence="1">
    <location>
        <begin position="44"/>
        <end position="61"/>
    </location>
</feature>
<reference evidence="2" key="1">
    <citation type="submission" date="2022-07" db="EMBL/GenBank/DDBJ databases">
        <authorList>
            <person name="Otstavnykh N."/>
            <person name="Isaeva M."/>
            <person name="Bystritskaya E."/>
        </authorList>
    </citation>
    <scope>NUCLEOTIDE SEQUENCE</scope>
    <source>
        <strain evidence="2">10Alg 79</strain>
    </source>
</reference>
<keyword evidence="1" id="KW-0472">Membrane</keyword>
<dbReference type="RefSeq" id="WP_317627043.1">
    <property type="nucleotide sequence ID" value="NZ_JANFFA010000004.1"/>
</dbReference>
<reference evidence="2" key="2">
    <citation type="submission" date="2023-04" db="EMBL/GenBank/DDBJ databases">
        <title>'Rhodoalgimonas zhirmunskyi' gen. nov., isolated from a red alga.</title>
        <authorList>
            <person name="Nedashkovskaya O.I."/>
            <person name="Otstavnykh N.Y."/>
            <person name="Bystritskaya E.P."/>
            <person name="Balabanova L.A."/>
            <person name="Isaeva M.P."/>
        </authorList>
    </citation>
    <scope>NUCLEOTIDE SEQUENCE</scope>
    <source>
        <strain evidence="2">10Alg 79</strain>
    </source>
</reference>
<comment type="caution">
    <text evidence="2">The sequence shown here is derived from an EMBL/GenBank/DDBJ whole genome shotgun (WGS) entry which is preliminary data.</text>
</comment>
<feature type="transmembrane region" description="Helical" evidence="1">
    <location>
        <begin position="21"/>
        <end position="38"/>
    </location>
</feature>